<name>V7BW11_PHAVU</name>
<evidence type="ECO:0000313" key="1">
    <source>
        <dbReference type="EMBL" id="ESW21228.1"/>
    </source>
</evidence>
<proteinExistence type="predicted"/>
<gene>
    <name evidence="1" type="ORF">PHAVU_005G052900g</name>
</gene>
<dbReference type="Gramene" id="ESW21228">
    <property type="protein sequence ID" value="ESW21228"/>
    <property type="gene ID" value="PHAVU_005G052900g"/>
</dbReference>
<dbReference type="Proteomes" id="UP000000226">
    <property type="component" value="Chromosome 5"/>
</dbReference>
<keyword evidence="2" id="KW-1185">Reference proteome</keyword>
<accession>V7BW11</accession>
<sequence length="78" mass="8957">MNRVREFDCLIVEIEKGILFVGFGFSQVPSWVVVVADFLTTATTRRWRCGFSICYLSLSPLPPTAATDRRRHRLIIII</sequence>
<protein>
    <submittedName>
        <fullName evidence="1">Uncharacterized protein</fullName>
    </submittedName>
</protein>
<organism evidence="1 2">
    <name type="scientific">Phaseolus vulgaris</name>
    <name type="common">Kidney bean</name>
    <name type="synonym">French bean</name>
    <dbReference type="NCBI Taxonomy" id="3885"/>
    <lineage>
        <taxon>Eukaryota</taxon>
        <taxon>Viridiplantae</taxon>
        <taxon>Streptophyta</taxon>
        <taxon>Embryophyta</taxon>
        <taxon>Tracheophyta</taxon>
        <taxon>Spermatophyta</taxon>
        <taxon>Magnoliopsida</taxon>
        <taxon>eudicotyledons</taxon>
        <taxon>Gunneridae</taxon>
        <taxon>Pentapetalae</taxon>
        <taxon>rosids</taxon>
        <taxon>fabids</taxon>
        <taxon>Fabales</taxon>
        <taxon>Fabaceae</taxon>
        <taxon>Papilionoideae</taxon>
        <taxon>50 kb inversion clade</taxon>
        <taxon>NPAAA clade</taxon>
        <taxon>indigoferoid/millettioid clade</taxon>
        <taxon>Phaseoleae</taxon>
        <taxon>Phaseolus</taxon>
    </lineage>
</organism>
<reference evidence="2" key="1">
    <citation type="journal article" date="2014" name="Nat. Genet.">
        <title>A reference genome for common bean and genome-wide analysis of dual domestications.</title>
        <authorList>
            <person name="Schmutz J."/>
            <person name="McClean P.E."/>
            <person name="Mamidi S."/>
            <person name="Wu G.A."/>
            <person name="Cannon S.B."/>
            <person name="Grimwood J."/>
            <person name="Jenkins J."/>
            <person name="Shu S."/>
            <person name="Song Q."/>
            <person name="Chavarro C."/>
            <person name="Torres-Torres M."/>
            <person name="Geffroy V."/>
            <person name="Moghaddam S.M."/>
            <person name="Gao D."/>
            <person name="Abernathy B."/>
            <person name="Barry K."/>
            <person name="Blair M."/>
            <person name="Brick M.A."/>
            <person name="Chovatia M."/>
            <person name="Gepts P."/>
            <person name="Goodstein D.M."/>
            <person name="Gonzales M."/>
            <person name="Hellsten U."/>
            <person name="Hyten D.L."/>
            <person name="Jia G."/>
            <person name="Kelly J.D."/>
            <person name="Kudrna D."/>
            <person name="Lee R."/>
            <person name="Richard M.M."/>
            <person name="Miklas P.N."/>
            <person name="Osorno J.M."/>
            <person name="Rodrigues J."/>
            <person name="Thareau V."/>
            <person name="Urrea C.A."/>
            <person name="Wang M."/>
            <person name="Yu Y."/>
            <person name="Zhang M."/>
            <person name="Wing R.A."/>
            <person name="Cregan P.B."/>
            <person name="Rokhsar D.S."/>
            <person name="Jackson S.A."/>
        </authorList>
    </citation>
    <scope>NUCLEOTIDE SEQUENCE [LARGE SCALE GENOMIC DNA]</scope>
    <source>
        <strain evidence="2">cv. G19833</strain>
    </source>
</reference>
<dbReference type="EMBL" id="CM002292">
    <property type="protein sequence ID" value="ESW21228.1"/>
    <property type="molecule type" value="Genomic_DNA"/>
</dbReference>
<evidence type="ECO:0000313" key="2">
    <source>
        <dbReference type="Proteomes" id="UP000000226"/>
    </source>
</evidence>
<dbReference type="AlphaFoldDB" id="V7BW11"/>